<dbReference type="AlphaFoldDB" id="A0A2G7TA41"/>
<dbReference type="EMBL" id="PEKC01000011">
    <property type="protein sequence ID" value="PII36778.1"/>
    <property type="molecule type" value="Genomic_DNA"/>
</dbReference>
<name>A0A2G7TA41_9FLAO</name>
<evidence type="ECO:0000313" key="1">
    <source>
        <dbReference type="EMBL" id="PII36778.1"/>
    </source>
</evidence>
<comment type="caution">
    <text evidence="1">The sequence shown here is derived from an EMBL/GenBank/DDBJ whole genome shotgun (WGS) entry which is preliminary data.</text>
</comment>
<gene>
    <name evidence="1" type="ORF">CTI11_04860</name>
</gene>
<organism evidence="1">
    <name type="scientific">Chryseobacterium sp. B5</name>
    <dbReference type="NCBI Taxonomy" id="2050562"/>
    <lineage>
        <taxon>Bacteria</taxon>
        <taxon>Pseudomonadati</taxon>
        <taxon>Bacteroidota</taxon>
        <taxon>Flavobacteriia</taxon>
        <taxon>Flavobacteriales</taxon>
        <taxon>Weeksellaceae</taxon>
        <taxon>Chryseobacterium group</taxon>
        <taxon>Chryseobacterium</taxon>
    </lineage>
</organism>
<protein>
    <submittedName>
        <fullName evidence="1">Uncharacterized protein</fullName>
    </submittedName>
</protein>
<accession>A0A2G7TA41</accession>
<sequence>MENWQRLMLAAEVRKLAVELRDEEARGHQGVAARTGQQFNRLEWDAAHPLEGFIPKALSALNEVAGIVESTR</sequence>
<proteinExistence type="predicted"/>
<reference evidence="1" key="1">
    <citation type="submission" date="2017-10" db="EMBL/GenBank/DDBJ databases">
        <title>Chryseobacterium sp. B5 is a hydrocarbonoclastic and plant growth promoting bacterium.</title>
        <authorList>
            <person name="Thijs S."/>
            <person name="Gkorezis P."/>
            <person name="Van Hamme J."/>
        </authorList>
    </citation>
    <scope>NUCLEOTIDE SEQUENCE</scope>
    <source>
        <strain evidence="1">B5</strain>
    </source>
</reference>